<evidence type="ECO:0000313" key="3">
    <source>
        <dbReference type="Proteomes" id="UP000001075"/>
    </source>
</evidence>
<dbReference type="Gene3D" id="6.10.140.140">
    <property type="match status" value="1"/>
</dbReference>
<dbReference type="InterPro" id="IPR036051">
    <property type="entry name" value="KRAB_dom_sf"/>
</dbReference>
<dbReference type="PROSITE" id="PS50805">
    <property type="entry name" value="KRAB"/>
    <property type="match status" value="1"/>
</dbReference>
<dbReference type="PANTHER" id="PTHR23232">
    <property type="entry name" value="KRAB DOMAIN C2H2 ZINC FINGER"/>
    <property type="match status" value="1"/>
</dbReference>
<accession>G3HMU6</accession>
<gene>
    <name evidence="2" type="ORF">I79_012087</name>
</gene>
<name>G3HMU6_CRIGR</name>
<dbReference type="InterPro" id="IPR050169">
    <property type="entry name" value="Krueppel_C2H2_ZnF"/>
</dbReference>
<reference evidence="3" key="1">
    <citation type="journal article" date="2011" name="Nat. Biotechnol.">
        <title>The genomic sequence of the Chinese hamster ovary (CHO)-K1 cell line.</title>
        <authorList>
            <person name="Xu X."/>
            <person name="Nagarajan H."/>
            <person name="Lewis N.E."/>
            <person name="Pan S."/>
            <person name="Cai Z."/>
            <person name="Liu X."/>
            <person name="Chen W."/>
            <person name="Xie M."/>
            <person name="Wang W."/>
            <person name="Hammond S."/>
            <person name="Andersen M.R."/>
            <person name="Neff N."/>
            <person name="Passarelli B."/>
            <person name="Koh W."/>
            <person name="Fan H.C."/>
            <person name="Wang J."/>
            <person name="Gui Y."/>
            <person name="Lee K.H."/>
            <person name="Betenbaugh M.J."/>
            <person name="Quake S.R."/>
            <person name="Famili I."/>
            <person name="Palsson B.O."/>
            <person name="Wang J."/>
        </authorList>
    </citation>
    <scope>NUCLEOTIDE SEQUENCE [LARGE SCALE GENOMIC DNA]</scope>
    <source>
        <strain evidence="3">CHO K1 cell line</strain>
    </source>
</reference>
<dbReference type="InParanoid" id="G3HMU6"/>
<organism evidence="2 3">
    <name type="scientific">Cricetulus griseus</name>
    <name type="common">Chinese hamster</name>
    <name type="synonym">Cricetulus barabensis griseus</name>
    <dbReference type="NCBI Taxonomy" id="10029"/>
    <lineage>
        <taxon>Eukaryota</taxon>
        <taxon>Metazoa</taxon>
        <taxon>Chordata</taxon>
        <taxon>Craniata</taxon>
        <taxon>Vertebrata</taxon>
        <taxon>Euteleostomi</taxon>
        <taxon>Mammalia</taxon>
        <taxon>Eutheria</taxon>
        <taxon>Euarchontoglires</taxon>
        <taxon>Glires</taxon>
        <taxon>Rodentia</taxon>
        <taxon>Myomorpha</taxon>
        <taxon>Muroidea</taxon>
        <taxon>Cricetidae</taxon>
        <taxon>Cricetinae</taxon>
        <taxon>Cricetulus</taxon>
    </lineage>
</organism>
<dbReference type="EMBL" id="JH000526">
    <property type="protein sequence ID" value="EGW04788.1"/>
    <property type="molecule type" value="Genomic_DNA"/>
</dbReference>
<dbReference type="GO" id="GO:0006355">
    <property type="term" value="P:regulation of DNA-templated transcription"/>
    <property type="evidence" value="ECO:0007669"/>
    <property type="project" value="InterPro"/>
</dbReference>
<dbReference type="STRING" id="10029.G3HMU6"/>
<feature type="domain" description="KRAB" evidence="1">
    <location>
        <begin position="1"/>
        <end position="74"/>
    </location>
</feature>
<protein>
    <submittedName>
        <fullName evidence="2">Zinc finger protein ZnFP12</fullName>
    </submittedName>
</protein>
<sequence length="201" mass="22762">MIFEDVAVNFTSGEWTLLDSSLKKLFRDLMKETFMNLISIEKTQEENIEEEYQSLGRNLGTQVVEKDSDNEHENQCEENQQQIPAHVVNEDMPPAVTLYESSLSVRSIIDNLPSDVQLSGQTKEKRLECKEPVEKAFRHEKCWAILGHPSPVKEAGTHPVLPSSLKLLGASLLPLATALVVPDIERKELWELLAQDRRPVS</sequence>
<dbReference type="Proteomes" id="UP000001075">
    <property type="component" value="Unassembled WGS sequence"/>
</dbReference>
<dbReference type="SUPFAM" id="SSF109640">
    <property type="entry name" value="KRAB domain (Kruppel-associated box)"/>
    <property type="match status" value="1"/>
</dbReference>
<dbReference type="Pfam" id="PF01352">
    <property type="entry name" value="KRAB"/>
    <property type="match status" value="1"/>
</dbReference>
<dbReference type="PANTHER" id="PTHR23232:SF158">
    <property type="entry name" value="KRAB DOMAIN-CONTAINING PROTEIN 5"/>
    <property type="match status" value="1"/>
</dbReference>
<dbReference type="AlphaFoldDB" id="G3HMU6"/>
<dbReference type="CDD" id="cd07765">
    <property type="entry name" value="KRAB_A-box"/>
    <property type="match status" value="1"/>
</dbReference>
<proteinExistence type="predicted"/>
<dbReference type="InterPro" id="IPR001909">
    <property type="entry name" value="KRAB"/>
</dbReference>
<dbReference type="SMART" id="SM00349">
    <property type="entry name" value="KRAB"/>
    <property type="match status" value="1"/>
</dbReference>
<evidence type="ECO:0000313" key="2">
    <source>
        <dbReference type="EMBL" id="EGW04788.1"/>
    </source>
</evidence>
<evidence type="ECO:0000259" key="1">
    <source>
        <dbReference type="PROSITE" id="PS50805"/>
    </source>
</evidence>